<keyword evidence="1" id="KW-1133">Transmembrane helix</keyword>
<dbReference type="OrthoDB" id="9132555at2"/>
<dbReference type="EMBL" id="FCOX02000042">
    <property type="protein sequence ID" value="SAL00657.1"/>
    <property type="molecule type" value="Genomic_DNA"/>
</dbReference>
<sequence>MDAKEKNSASERDDASDLSIVAEREQHAAHPTLIEEDIADRKQYRQLRQYAFFGVAGIIATLTIWFVVWTGSFGMRLFYSTYKADPGTSGLLLTPIIVIAALVAVPLLALIRFVFRESSRIEDDKNDLTIWQLLVKELSDVLKTYLGRIKAAA</sequence>
<keyword evidence="1" id="KW-0812">Transmembrane</keyword>
<accession>A0A158E409</accession>
<gene>
    <name evidence="2" type="ORF">AWB78_05992</name>
</gene>
<keyword evidence="3" id="KW-1185">Reference proteome</keyword>
<keyword evidence="1" id="KW-0472">Membrane</keyword>
<feature type="transmembrane region" description="Helical" evidence="1">
    <location>
        <begin position="50"/>
        <end position="71"/>
    </location>
</feature>
<evidence type="ECO:0000313" key="3">
    <source>
        <dbReference type="Proteomes" id="UP000071859"/>
    </source>
</evidence>
<evidence type="ECO:0000313" key="2">
    <source>
        <dbReference type="EMBL" id="SAL00657.1"/>
    </source>
</evidence>
<feature type="transmembrane region" description="Helical" evidence="1">
    <location>
        <begin position="91"/>
        <end position="115"/>
    </location>
</feature>
<evidence type="ECO:0008006" key="4">
    <source>
        <dbReference type="Google" id="ProtNLM"/>
    </source>
</evidence>
<comment type="caution">
    <text evidence="2">The sequence shown here is derived from an EMBL/GenBank/DDBJ whole genome shotgun (WGS) entry which is preliminary data.</text>
</comment>
<name>A0A158E409_9BURK</name>
<protein>
    <recommendedName>
        <fullName evidence="4">Transmembrane protein</fullName>
    </recommendedName>
</protein>
<dbReference type="RefSeq" id="WP_062609908.1">
    <property type="nucleotide sequence ID" value="NZ_FCOX02000042.1"/>
</dbReference>
<reference evidence="2" key="1">
    <citation type="submission" date="2016-01" db="EMBL/GenBank/DDBJ databases">
        <authorList>
            <person name="Peeters C."/>
        </authorList>
    </citation>
    <scope>NUCLEOTIDE SEQUENCE</scope>
    <source>
        <strain evidence="2">LMG 29321</strain>
    </source>
</reference>
<dbReference type="AlphaFoldDB" id="A0A158E409"/>
<proteinExistence type="predicted"/>
<dbReference type="Proteomes" id="UP000071859">
    <property type="component" value="Unassembled WGS sequence"/>
</dbReference>
<evidence type="ECO:0000256" key="1">
    <source>
        <dbReference type="SAM" id="Phobius"/>
    </source>
</evidence>
<organism evidence="2 3">
    <name type="scientific">Caballeronia calidae</name>
    <dbReference type="NCBI Taxonomy" id="1777139"/>
    <lineage>
        <taxon>Bacteria</taxon>
        <taxon>Pseudomonadati</taxon>
        <taxon>Pseudomonadota</taxon>
        <taxon>Betaproteobacteria</taxon>
        <taxon>Burkholderiales</taxon>
        <taxon>Burkholderiaceae</taxon>
        <taxon>Caballeronia</taxon>
    </lineage>
</organism>